<name>A0ABP1FL72_9CHLO</name>
<feature type="domain" description="K Homology" evidence="7">
    <location>
        <begin position="149"/>
        <end position="197"/>
    </location>
</feature>
<dbReference type="PANTHER" id="PTHR21321:SF1">
    <property type="entry name" value="EXOSOME COMPLEX COMPONENT RRP40"/>
    <property type="match status" value="1"/>
</dbReference>
<dbReference type="InterPro" id="IPR012340">
    <property type="entry name" value="NA-bd_OB-fold"/>
</dbReference>
<dbReference type="SUPFAM" id="SSF54791">
    <property type="entry name" value="Eukaryotic type KH-domain (KH-domain type I)"/>
    <property type="match status" value="1"/>
</dbReference>
<evidence type="ECO:0000313" key="8">
    <source>
        <dbReference type="EMBL" id="CAL5220718.1"/>
    </source>
</evidence>
<evidence type="ECO:0000256" key="6">
    <source>
        <dbReference type="ARBA" id="ARBA00030615"/>
    </source>
</evidence>
<keyword evidence="3" id="KW-0698">rRNA processing</keyword>
<evidence type="ECO:0000256" key="5">
    <source>
        <dbReference type="ARBA" id="ARBA00022884"/>
    </source>
</evidence>
<dbReference type="Pfam" id="PF21262">
    <property type="entry name" value="RRP40_S1"/>
    <property type="match status" value="1"/>
</dbReference>
<dbReference type="EMBL" id="CAXHTA020000004">
    <property type="protein sequence ID" value="CAL5220718.1"/>
    <property type="molecule type" value="Genomic_DNA"/>
</dbReference>
<dbReference type="InterPro" id="IPR036612">
    <property type="entry name" value="KH_dom_type_1_sf"/>
</dbReference>
<dbReference type="InterPro" id="IPR004088">
    <property type="entry name" value="KH_dom_type_1"/>
</dbReference>
<dbReference type="Gene3D" id="3.30.1370.10">
    <property type="entry name" value="K Homology domain, type 1"/>
    <property type="match status" value="1"/>
</dbReference>
<protein>
    <recommendedName>
        <fullName evidence="6">Ribosomal RNA-processing protein 40</fullName>
    </recommendedName>
</protein>
<evidence type="ECO:0000256" key="2">
    <source>
        <dbReference type="ARBA" id="ARBA00007841"/>
    </source>
</evidence>
<evidence type="ECO:0000259" key="7">
    <source>
        <dbReference type="Pfam" id="PF15985"/>
    </source>
</evidence>
<comment type="similarity">
    <text evidence="2">Belongs to the RRP40 family.</text>
</comment>
<dbReference type="Proteomes" id="UP001497392">
    <property type="component" value="Unassembled WGS sequence"/>
</dbReference>
<comment type="subcellular location">
    <subcellularLocation>
        <location evidence="1">Nucleus</location>
        <location evidence="1">Nucleolus</location>
    </subcellularLocation>
</comment>
<dbReference type="PANTHER" id="PTHR21321">
    <property type="entry name" value="PNAS-3 RELATED"/>
    <property type="match status" value="1"/>
</dbReference>
<evidence type="ECO:0000256" key="3">
    <source>
        <dbReference type="ARBA" id="ARBA00022552"/>
    </source>
</evidence>
<keyword evidence="4" id="KW-0271">Exosome</keyword>
<accession>A0ABP1FL72</accession>
<reference evidence="8 9" key="1">
    <citation type="submission" date="2024-06" db="EMBL/GenBank/DDBJ databases">
        <authorList>
            <person name="Kraege A."/>
            <person name="Thomma B."/>
        </authorList>
    </citation>
    <scope>NUCLEOTIDE SEQUENCE [LARGE SCALE GENOMIC DNA]</scope>
</reference>
<evidence type="ECO:0000256" key="4">
    <source>
        <dbReference type="ARBA" id="ARBA00022835"/>
    </source>
</evidence>
<keyword evidence="5" id="KW-0694">RNA-binding</keyword>
<dbReference type="InterPro" id="IPR037319">
    <property type="entry name" value="Rrp40_S1"/>
</dbReference>
<dbReference type="CDD" id="cd05790">
    <property type="entry name" value="S1_Rrp40"/>
    <property type="match status" value="1"/>
</dbReference>
<evidence type="ECO:0000256" key="1">
    <source>
        <dbReference type="ARBA" id="ARBA00004604"/>
    </source>
</evidence>
<sequence length="231" mass="24392">MISAGAQVIGPGDAIAALPDNGEVRVGAGVIADERLLRTVKAGIPRQTRTGKLWTEGRSKRYIPCVGDNVIGMVIDRHSENLILDIGGPFPAVLNSLAFEGATRRNRPKLGEGDLVYARVTLAHKDVDTELSCTEVSGKAGGYGPLKEGLTINCSSALARRLLAAPPAPVLAALGQTLEYEIAVGQNGCIWIDAPAPASAVLIANAIERSEFLDEDQVKLSIQKLTSRMEA</sequence>
<dbReference type="Gene3D" id="2.40.50.140">
    <property type="entry name" value="Nucleic acid-binding proteins"/>
    <property type="match status" value="1"/>
</dbReference>
<dbReference type="Pfam" id="PF15985">
    <property type="entry name" value="KH_6"/>
    <property type="match status" value="1"/>
</dbReference>
<dbReference type="SUPFAM" id="SSF50249">
    <property type="entry name" value="Nucleic acid-binding proteins"/>
    <property type="match status" value="1"/>
</dbReference>
<gene>
    <name evidence="8" type="primary">g2774</name>
    <name evidence="8" type="ORF">VP750_LOCUS2377</name>
</gene>
<evidence type="ECO:0000313" key="9">
    <source>
        <dbReference type="Proteomes" id="UP001497392"/>
    </source>
</evidence>
<keyword evidence="9" id="KW-1185">Reference proteome</keyword>
<organism evidence="8 9">
    <name type="scientific">Coccomyxa viridis</name>
    <dbReference type="NCBI Taxonomy" id="1274662"/>
    <lineage>
        <taxon>Eukaryota</taxon>
        <taxon>Viridiplantae</taxon>
        <taxon>Chlorophyta</taxon>
        <taxon>core chlorophytes</taxon>
        <taxon>Trebouxiophyceae</taxon>
        <taxon>Trebouxiophyceae incertae sedis</taxon>
        <taxon>Coccomyxaceae</taxon>
        <taxon>Coccomyxa</taxon>
    </lineage>
</organism>
<proteinExistence type="inferred from homology"/>
<comment type="caution">
    <text evidence="8">The sequence shown here is derived from an EMBL/GenBank/DDBJ whole genome shotgun (WGS) entry which is preliminary data.</text>
</comment>
<dbReference type="InterPro" id="IPR026699">
    <property type="entry name" value="Exosome_RNA_bind1/RRP40/RRP4"/>
</dbReference>